<accession>A0A8S9L127</accession>
<dbReference type="Proteomes" id="UP000712281">
    <property type="component" value="Unassembled WGS sequence"/>
</dbReference>
<keyword evidence="1" id="KW-1133">Transmembrane helix</keyword>
<protein>
    <submittedName>
        <fullName evidence="2">Uncharacterized protein</fullName>
    </submittedName>
</protein>
<feature type="transmembrane region" description="Helical" evidence="1">
    <location>
        <begin position="156"/>
        <end position="175"/>
    </location>
</feature>
<evidence type="ECO:0000313" key="3">
    <source>
        <dbReference type="Proteomes" id="UP000712281"/>
    </source>
</evidence>
<feature type="transmembrane region" description="Helical" evidence="1">
    <location>
        <begin position="191"/>
        <end position="208"/>
    </location>
</feature>
<dbReference type="AlphaFoldDB" id="A0A8S9L127"/>
<gene>
    <name evidence="2" type="ORF">F2Q68_00008590</name>
</gene>
<reference evidence="2" key="1">
    <citation type="submission" date="2019-12" db="EMBL/GenBank/DDBJ databases">
        <title>Genome sequencing and annotation of Brassica cretica.</title>
        <authorList>
            <person name="Studholme D.J."/>
            <person name="Sarris P.F."/>
        </authorList>
    </citation>
    <scope>NUCLEOTIDE SEQUENCE</scope>
    <source>
        <strain evidence="2">PFS-001/15</strain>
        <tissue evidence="2">Leaf</tissue>
    </source>
</reference>
<organism evidence="2 3">
    <name type="scientific">Brassica cretica</name>
    <name type="common">Mustard</name>
    <dbReference type="NCBI Taxonomy" id="69181"/>
    <lineage>
        <taxon>Eukaryota</taxon>
        <taxon>Viridiplantae</taxon>
        <taxon>Streptophyta</taxon>
        <taxon>Embryophyta</taxon>
        <taxon>Tracheophyta</taxon>
        <taxon>Spermatophyta</taxon>
        <taxon>Magnoliopsida</taxon>
        <taxon>eudicotyledons</taxon>
        <taxon>Gunneridae</taxon>
        <taxon>Pentapetalae</taxon>
        <taxon>rosids</taxon>
        <taxon>malvids</taxon>
        <taxon>Brassicales</taxon>
        <taxon>Brassicaceae</taxon>
        <taxon>Brassiceae</taxon>
        <taxon>Brassica</taxon>
    </lineage>
</organism>
<name>A0A8S9L127_BRACR</name>
<evidence type="ECO:0000256" key="1">
    <source>
        <dbReference type="SAM" id="Phobius"/>
    </source>
</evidence>
<feature type="transmembrane region" description="Helical" evidence="1">
    <location>
        <begin position="220"/>
        <end position="241"/>
    </location>
</feature>
<keyword evidence="1" id="KW-0472">Membrane</keyword>
<evidence type="ECO:0000313" key="2">
    <source>
        <dbReference type="EMBL" id="KAF2600329.1"/>
    </source>
</evidence>
<keyword evidence="1" id="KW-0812">Transmembrane</keyword>
<sequence>MIKALVERKPKQEGNNNIYRVHRLRLCSRGGSNPVRFLLVLEALHGGGVVRGWWSRRLGFARGCFVFDPLEEKTARGGRDQTLGSDPGSGFTDLRRRCTVEWSRVVVGGFVLVSRRIASSFSESGESRSYLLARLPSICSDIASGALSTSFRGFELVFIGVAVFGTTGLSFWTVFDYPSSVLAEGARHWRLRVRVVCELGAFVVVLCKRLAFPRSRVCPLTAAAVLPLLSLLSAAGSPLWVCERRLGVGLVNHASPSWWRRVLSWSFACGDPGRLSGLNNARLVDVGVLVLWRDCMFLWVDA</sequence>
<dbReference type="EMBL" id="QGKW02000717">
    <property type="protein sequence ID" value="KAF2600329.1"/>
    <property type="molecule type" value="Genomic_DNA"/>
</dbReference>
<comment type="caution">
    <text evidence="2">The sequence shown here is derived from an EMBL/GenBank/DDBJ whole genome shotgun (WGS) entry which is preliminary data.</text>
</comment>
<proteinExistence type="predicted"/>